<evidence type="ECO:0000313" key="2">
    <source>
        <dbReference type="EMBL" id="TYR97858.1"/>
    </source>
</evidence>
<keyword evidence="1" id="KW-0812">Transmembrane</keyword>
<keyword evidence="1" id="KW-1133">Transmembrane helix</keyword>
<accession>A0A5D4M8N7</accession>
<dbReference type="InterPro" id="IPR019649">
    <property type="entry name" value="DUF2512"/>
</dbReference>
<sequence length="132" mass="14495">MEHLKALAIKFVMVAVVLGIILTGIYGVPVSDMLIVSVILTLGAYVLGDLLVFKRLNGEQKKRNVIATMADAGLAFVVLWFLGTAMFPDQNVIMASLISAIVLAAGEWFFHKYLDNSIFNGNRSYHSDPIHN</sequence>
<protein>
    <submittedName>
        <fullName evidence="2">DUF2512 family protein</fullName>
    </submittedName>
</protein>
<comment type="caution">
    <text evidence="2">The sequence shown here is derived from an EMBL/GenBank/DDBJ whole genome shotgun (WGS) entry which is preliminary data.</text>
</comment>
<feature type="transmembrane region" description="Helical" evidence="1">
    <location>
        <begin position="7"/>
        <end position="28"/>
    </location>
</feature>
<dbReference type="AlphaFoldDB" id="A0A5D4M8N7"/>
<keyword evidence="1" id="KW-0472">Membrane</keyword>
<dbReference type="EMBL" id="VTEG01000016">
    <property type="protein sequence ID" value="TYR97858.1"/>
    <property type="molecule type" value="Genomic_DNA"/>
</dbReference>
<dbReference type="Pfam" id="PF10710">
    <property type="entry name" value="DUF2512"/>
    <property type="match status" value="1"/>
</dbReference>
<evidence type="ECO:0000256" key="1">
    <source>
        <dbReference type="SAM" id="Phobius"/>
    </source>
</evidence>
<reference evidence="2 3" key="1">
    <citation type="submission" date="2019-08" db="EMBL/GenBank/DDBJ databases">
        <title>Bacillus genomes from the desert of Cuatro Cienegas, Coahuila.</title>
        <authorList>
            <person name="Olmedo-Alvarez G."/>
        </authorList>
    </citation>
    <scope>NUCLEOTIDE SEQUENCE [LARGE SCALE GENOMIC DNA]</scope>
    <source>
        <strain evidence="2 3">CH128b_4D</strain>
    </source>
</reference>
<feature type="transmembrane region" description="Helical" evidence="1">
    <location>
        <begin position="65"/>
        <end position="86"/>
    </location>
</feature>
<organism evidence="2 3">
    <name type="scientific">Rossellomorea vietnamensis</name>
    <dbReference type="NCBI Taxonomy" id="218284"/>
    <lineage>
        <taxon>Bacteria</taxon>
        <taxon>Bacillati</taxon>
        <taxon>Bacillota</taxon>
        <taxon>Bacilli</taxon>
        <taxon>Bacillales</taxon>
        <taxon>Bacillaceae</taxon>
        <taxon>Rossellomorea</taxon>
    </lineage>
</organism>
<feature type="transmembrane region" description="Helical" evidence="1">
    <location>
        <begin position="92"/>
        <end position="110"/>
    </location>
</feature>
<gene>
    <name evidence="2" type="ORF">FZC84_17735</name>
</gene>
<evidence type="ECO:0000313" key="3">
    <source>
        <dbReference type="Proteomes" id="UP000325182"/>
    </source>
</evidence>
<dbReference type="RefSeq" id="WP_113926892.1">
    <property type="nucleotide sequence ID" value="NZ_VTEG01000016.1"/>
</dbReference>
<name>A0A5D4M8N7_9BACI</name>
<feature type="transmembrane region" description="Helical" evidence="1">
    <location>
        <begin position="34"/>
        <end position="53"/>
    </location>
</feature>
<proteinExistence type="predicted"/>
<dbReference type="Proteomes" id="UP000325182">
    <property type="component" value="Unassembled WGS sequence"/>
</dbReference>